<evidence type="ECO:0000256" key="5">
    <source>
        <dbReference type="ARBA" id="ARBA00023180"/>
    </source>
</evidence>
<keyword evidence="11" id="KW-1185">Reference proteome</keyword>
<dbReference type="AlphaFoldDB" id="A0AAN9BV08"/>
<dbReference type="EMBL" id="JBAMIC010000002">
    <property type="protein sequence ID" value="KAK7113126.1"/>
    <property type="molecule type" value="Genomic_DNA"/>
</dbReference>
<feature type="chain" id="PRO_5042947781" description="Protein NDNF" evidence="6">
    <location>
        <begin position="27"/>
        <end position="549"/>
    </location>
</feature>
<dbReference type="InterPro" id="IPR019326">
    <property type="entry name" value="NDNF"/>
</dbReference>
<dbReference type="PANTHER" id="PTHR14619:SF3">
    <property type="entry name" value="PROTEIN NDNF"/>
    <property type="match status" value="1"/>
</dbReference>
<evidence type="ECO:0000256" key="4">
    <source>
        <dbReference type="ARBA" id="ARBA00022737"/>
    </source>
</evidence>
<evidence type="ECO:0000256" key="6">
    <source>
        <dbReference type="SAM" id="SignalP"/>
    </source>
</evidence>
<dbReference type="InterPro" id="IPR056225">
    <property type="entry name" value="NDNF_N"/>
</dbReference>
<dbReference type="Pfam" id="PF10179">
    <property type="entry name" value="NDNF"/>
    <property type="match status" value="1"/>
</dbReference>
<dbReference type="PANTHER" id="PTHR14619">
    <property type="entry name" value="NEURON-DERIVED NEUROTROPHIC FACTOR"/>
    <property type="match status" value="1"/>
</dbReference>
<feature type="domain" description="Neuron-derived neurotrophic factor N-terminal" evidence="9">
    <location>
        <begin position="51"/>
        <end position="172"/>
    </location>
</feature>
<reference evidence="10 11" key="1">
    <citation type="submission" date="2024-02" db="EMBL/GenBank/DDBJ databases">
        <title>Chromosome-scale genome assembly of the rough periwinkle Littorina saxatilis.</title>
        <authorList>
            <person name="De Jode A."/>
            <person name="Faria R."/>
            <person name="Formenti G."/>
            <person name="Sims Y."/>
            <person name="Smith T.P."/>
            <person name="Tracey A."/>
            <person name="Wood J.M.D."/>
            <person name="Zagrodzka Z.B."/>
            <person name="Johannesson K."/>
            <person name="Butlin R.K."/>
            <person name="Leder E.H."/>
        </authorList>
    </citation>
    <scope>NUCLEOTIDE SEQUENCE [LARGE SCALE GENOMIC DNA]</scope>
    <source>
        <strain evidence="10">Snail1</strain>
        <tissue evidence="10">Muscle</tissue>
    </source>
</reference>
<gene>
    <name evidence="10" type="ORF">V1264_012473</name>
</gene>
<evidence type="ECO:0000259" key="8">
    <source>
        <dbReference type="Pfam" id="PF19433"/>
    </source>
</evidence>
<protein>
    <recommendedName>
        <fullName evidence="12">Protein NDNF</fullName>
    </recommendedName>
</protein>
<evidence type="ECO:0000259" key="9">
    <source>
        <dbReference type="Pfam" id="PF24354"/>
    </source>
</evidence>
<evidence type="ECO:0008006" key="12">
    <source>
        <dbReference type="Google" id="ProtNLM"/>
    </source>
</evidence>
<dbReference type="GO" id="GO:0005576">
    <property type="term" value="C:extracellular region"/>
    <property type="evidence" value="ECO:0007669"/>
    <property type="project" value="UniProtKB-SubCell"/>
</dbReference>
<proteinExistence type="predicted"/>
<dbReference type="Pfam" id="PF19433">
    <property type="entry name" value="NDNF_C"/>
    <property type="match status" value="1"/>
</dbReference>
<dbReference type="InterPro" id="IPR045805">
    <property type="entry name" value="NDNF_C"/>
</dbReference>
<sequence length="549" mass="63211">MPALDTRGVLVALVNLIVLCVLRTRTQDLPPPPHRDPFVYQGHHTDTFQVSHQLPDGVEMKSYLFKNRPQTFFFLLDKSPIPLELSVTPCASPIVWSLERKPLPQEDFYDEHRVDPFLEFQSSLETPVTLGNWSEERRRTYRDPTASAGLYSITITSTRSDSTVRILATTTGATHPVYPALPADRKVRVLGTARRNVTFAWPDAAGAIVARPIEYCIAVTRVRNFRTYCSFMSHTVGDEKPVLSKKDQWGFSWEKEKHKQLRRKANPVEPMLARKIVSQQCVGSNREFTFKGRRGKTYYMDVYAIDKETNKSEAYEGAEVKLPEKRSKKMQIVDGGRMTLKLKQDNVPQMVTFEAKERMPLLSVEFGVCAGKIPFEILHNKKLVHRSIVRRWKRVRMKNVLPGNYTFRFPRLKRRKAFVSMHVTSRPSLLTLPRDMSINVYQPMTTCTNITVAWMGTHKKQKYCLYVKELSEIRSLKRHRCSSANDRPKSERVLCMRYRNRDVNKALMKSTITGLKPRTTYVVDVYLSRGRSGPVAYKSVNVRTKGGRC</sequence>
<evidence type="ECO:0000256" key="1">
    <source>
        <dbReference type="ARBA" id="ARBA00004613"/>
    </source>
</evidence>
<dbReference type="InterPro" id="IPR055271">
    <property type="entry name" value="NDNF_Fn(III)_1"/>
</dbReference>
<evidence type="ECO:0000256" key="2">
    <source>
        <dbReference type="ARBA" id="ARBA00022525"/>
    </source>
</evidence>
<keyword evidence="2" id="KW-0964">Secreted</keyword>
<organism evidence="10 11">
    <name type="scientific">Littorina saxatilis</name>
    <dbReference type="NCBI Taxonomy" id="31220"/>
    <lineage>
        <taxon>Eukaryota</taxon>
        <taxon>Metazoa</taxon>
        <taxon>Spiralia</taxon>
        <taxon>Lophotrochozoa</taxon>
        <taxon>Mollusca</taxon>
        <taxon>Gastropoda</taxon>
        <taxon>Caenogastropoda</taxon>
        <taxon>Littorinimorpha</taxon>
        <taxon>Littorinoidea</taxon>
        <taxon>Littorinidae</taxon>
        <taxon>Littorina</taxon>
    </lineage>
</organism>
<keyword evidence="3 6" id="KW-0732">Signal</keyword>
<evidence type="ECO:0000256" key="3">
    <source>
        <dbReference type="ARBA" id="ARBA00022729"/>
    </source>
</evidence>
<evidence type="ECO:0000313" key="11">
    <source>
        <dbReference type="Proteomes" id="UP001374579"/>
    </source>
</evidence>
<feature type="signal peptide" evidence="6">
    <location>
        <begin position="1"/>
        <end position="26"/>
    </location>
</feature>
<keyword evidence="4" id="KW-0677">Repeat</keyword>
<dbReference type="Proteomes" id="UP001374579">
    <property type="component" value="Unassembled WGS sequence"/>
</dbReference>
<feature type="domain" description="Protein NDNF C-terminal" evidence="8">
    <location>
        <begin position="387"/>
        <end position="545"/>
    </location>
</feature>
<dbReference type="Pfam" id="PF24354">
    <property type="entry name" value="NDNF_N"/>
    <property type="match status" value="1"/>
</dbReference>
<name>A0AAN9BV08_9CAEN</name>
<evidence type="ECO:0000259" key="7">
    <source>
        <dbReference type="Pfam" id="PF10179"/>
    </source>
</evidence>
<accession>A0AAN9BV08</accession>
<feature type="domain" description="Neuron-derived neurotrophic factor first Fn(III)" evidence="7">
    <location>
        <begin position="197"/>
        <end position="319"/>
    </location>
</feature>
<evidence type="ECO:0000313" key="10">
    <source>
        <dbReference type="EMBL" id="KAK7113126.1"/>
    </source>
</evidence>
<comment type="subcellular location">
    <subcellularLocation>
        <location evidence="1">Secreted</location>
    </subcellularLocation>
</comment>
<comment type="caution">
    <text evidence="10">The sequence shown here is derived from an EMBL/GenBank/DDBJ whole genome shotgun (WGS) entry which is preliminary data.</text>
</comment>
<keyword evidence="5" id="KW-0325">Glycoprotein</keyword>